<sequence length="418" mass="47439">MDRGVIFINVPPVFDGSNYLWWKIAMRAFLQSRDFQSWVYVVNGYDAPVVAAGDGTVPKNIAEYNVVEILAAKQNSEGLNVIIHAIAPSLQHHVSNCTRSLPSRYESKKHDIVEGNNLNNLSRNTLVGKLKIFDHEHTSKVGKDVSFKAHKSTKLLAKGKSVHVSEDDQSENDFSDEDLDKSSDKPHGRVPPKNRDADEADDEDMPQCFKCKGFGHFANEFPNHRKYTRNKGLAVTLDEMSETYDSDEDRKLSVGLLGVNIDFDTCSNTYINLNGFGEEGNPINLEDSLTGNHVINVSGSTVYLDACTSQMPEYYPSLTCSFCSMKGHELSRCYKYKHQIRHASKLQRRAYRLARKLKLAQKTSEVCRILSSSKKLVSRYRVIPFEKKVWSNRFDRQKYEDSSLEEKDAQIVVHRNTT</sequence>
<dbReference type="EMBL" id="MH838002">
    <property type="protein sequence ID" value="QBG82609.1"/>
    <property type="molecule type" value="Genomic_DNA"/>
</dbReference>
<proteinExistence type="predicted"/>
<protein>
    <submittedName>
        <fullName evidence="2">Zf-CCHC domain-containing protein</fullName>
    </submittedName>
</protein>
<feature type="compositionally biased region" description="Acidic residues" evidence="1">
    <location>
        <begin position="167"/>
        <end position="179"/>
    </location>
</feature>
<evidence type="ECO:0000256" key="1">
    <source>
        <dbReference type="SAM" id="MobiDB-lite"/>
    </source>
</evidence>
<reference evidence="2" key="1">
    <citation type="journal article" date="2019" name="Plant Physiol.">
        <title>Purine permease-type benzylisoquinoline alkaloid transporters in opium poppy.</title>
        <authorList>
            <person name="Dastmalchi M."/>
            <person name="Chang L."/>
            <person name="Chen R."/>
            <person name="Yu L."/>
            <person name="Chen X."/>
            <person name="Hagel J."/>
            <person name="Facchini P.J."/>
        </authorList>
    </citation>
    <scope>NUCLEOTIDE SEQUENCE</scope>
</reference>
<name>A0A5B7LJX5_PAPSO</name>
<feature type="region of interest" description="Disordered" evidence="1">
    <location>
        <begin position="158"/>
        <end position="204"/>
    </location>
</feature>
<dbReference type="Gene3D" id="4.10.60.10">
    <property type="entry name" value="Zinc finger, CCHC-type"/>
    <property type="match status" value="1"/>
</dbReference>
<evidence type="ECO:0000313" key="2">
    <source>
        <dbReference type="EMBL" id="QBG82609.1"/>
    </source>
</evidence>
<accession>A0A5B7LJX5</accession>
<dbReference type="AlphaFoldDB" id="A0A5B7LJX5"/>
<organism evidence="2">
    <name type="scientific">Papaver somniferum</name>
    <name type="common">Opium poppy</name>
    <dbReference type="NCBI Taxonomy" id="3469"/>
    <lineage>
        <taxon>Eukaryota</taxon>
        <taxon>Viridiplantae</taxon>
        <taxon>Streptophyta</taxon>
        <taxon>Embryophyta</taxon>
        <taxon>Tracheophyta</taxon>
        <taxon>Spermatophyta</taxon>
        <taxon>Magnoliopsida</taxon>
        <taxon>Ranunculales</taxon>
        <taxon>Papaveraceae</taxon>
        <taxon>Papaveroideae</taxon>
        <taxon>Papaver</taxon>
    </lineage>
</organism>
<feature type="compositionally biased region" description="Basic and acidic residues" evidence="1">
    <location>
        <begin position="180"/>
        <end position="197"/>
    </location>
</feature>